<dbReference type="EMBL" id="JAGIOD010000001">
    <property type="protein sequence ID" value="MBP2382812.1"/>
    <property type="molecule type" value="Genomic_DNA"/>
</dbReference>
<dbReference type="GO" id="GO:0016874">
    <property type="term" value="F:ligase activity"/>
    <property type="evidence" value="ECO:0007669"/>
    <property type="project" value="UniProtKB-KW"/>
</dbReference>
<evidence type="ECO:0000313" key="1">
    <source>
        <dbReference type="EMBL" id="MBP2382812.1"/>
    </source>
</evidence>
<name>A0ABS4X2X7_9MICO</name>
<dbReference type="InterPro" id="IPR009097">
    <property type="entry name" value="Cyclic_Pdiesterase"/>
</dbReference>
<proteinExistence type="predicted"/>
<dbReference type="Proteomes" id="UP001519290">
    <property type="component" value="Unassembled WGS sequence"/>
</dbReference>
<accession>A0ABS4X2X7</accession>
<dbReference type="Gene3D" id="3.90.1140.10">
    <property type="entry name" value="Cyclic phosphodiesterase"/>
    <property type="match status" value="1"/>
</dbReference>
<gene>
    <name evidence="1" type="ORF">JOF43_002769</name>
</gene>
<dbReference type="SUPFAM" id="SSF55144">
    <property type="entry name" value="LigT-like"/>
    <property type="match status" value="1"/>
</dbReference>
<protein>
    <submittedName>
        <fullName evidence="1">2'-5' RNA ligase</fullName>
    </submittedName>
</protein>
<organism evidence="1 2">
    <name type="scientific">Brachybacterium sacelli</name>
    <dbReference type="NCBI Taxonomy" id="173364"/>
    <lineage>
        <taxon>Bacteria</taxon>
        <taxon>Bacillati</taxon>
        <taxon>Actinomycetota</taxon>
        <taxon>Actinomycetes</taxon>
        <taxon>Micrococcales</taxon>
        <taxon>Dermabacteraceae</taxon>
        <taxon>Brachybacterium</taxon>
    </lineage>
</organism>
<reference evidence="1 2" key="1">
    <citation type="submission" date="2021-03" db="EMBL/GenBank/DDBJ databases">
        <title>Sequencing the genomes of 1000 actinobacteria strains.</title>
        <authorList>
            <person name="Klenk H.-P."/>
        </authorList>
    </citation>
    <scope>NUCLEOTIDE SEQUENCE [LARGE SCALE GENOMIC DNA]</scope>
    <source>
        <strain evidence="1 2">DSM 14566</strain>
    </source>
</reference>
<keyword evidence="1" id="KW-0436">Ligase</keyword>
<comment type="caution">
    <text evidence="1">The sequence shown here is derived from an EMBL/GenBank/DDBJ whole genome shotgun (WGS) entry which is preliminary data.</text>
</comment>
<keyword evidence="2" id="KW-1185">Reference proteome</keyword>
<sequence length="159" mass="17568">MAHTVIQVPVPELESITQRLERPPVCPHITLLGPFVDRRDVNEDLVDTLRALLAQVRPFDFMLSAVGRFGSEVTYLAPEPADPFIRLTNMLAAAFPKWPPYGGAFEEIIPHLSIGAALTSAEEEAVRGPLPISSTADEVTLTWWSEDAAEELARFPLHL</sequence>
<dbReference type="Pfam" id="PF13563">
    <property type="entry name" value="2_5_RNA_ligase2"/>
    <property type="match status" value="1"/>
</dbReference>
<dbReference type="RefSeq" id="WP_209902888.1">
    <property type="nucleotide sequence ID" value="NZ_BAAAJW010000027.1"/>
</dbReference>
<evidence type="ECO:0000313" key="2">
    <source>
        <dbReference type="Proteomes" id="UP001519290"/>
    </source>
</evidence>